<protein>
    <submittedName>
        <fullName evidence="1">Uncharacterized protein</fullName>
    </submittedName>
</protein>
<sequence>MGPSFFSGEAFWKSARTGLTVQLSYCSEDGHILAWKCLVIVHEEWHWQRVDLVTAREMERKTGSYPWLHREIDSGCFLQHPAPWNVALPFKITITLRKNFNSHEAWVLSAAAPRCDAL</sequence>
<keyword evidence="2" id="KW-1185">Reference proteome</keyword>
<gene>
    <name evidence="1" type="ORF">HYFRA_00012209</name>
</gene>
<evidence type="ECO:0000313" key="2">
    <source>
        <dbReference type="Proteomes" id="UP000696280"/>
    </source>
</evidence>
<dbReference type="Proteomes" id="UP000696280">
    <property type="component" value="Unassembled WGS sequence"/>
</dbReference>
<dbReference type="EMBL" id="CAJVRL010000072">
    <property type="protein sequence ID" value="CAG8956665.1"/>
    <property type="molecule type" value="Genomic_DNA"/>
</dbReference>
<reference evidence="1" key="1">
    <citation type="submission" date="2021-07" db="EMBL/GenBank/DDBJ databases">
        <authorList>
            <person name="Durling M."/>
        </authorList>
    </citation>
    <scope>NUCLEOTIDE SEQUENCE</scope>
</reference>
<proteinExistence type="predicted"/>
<organism evidence="1 2">
    <name type="scientific">Hymenoscyphus fraxineus</name>
    <dbReference type="NCBI Taxonomy" id="746836"/>
    <lineage>
        <taxon>Eukaryota</taxon>
        <taxon>Fungi</taxon>
        <taxon>Dikarya</taxon>
        <taxon>Ascomycota</taxon>
        <taxon>Pezizomycotina</taxon>
        <taxon>Leotiomycetes</taxon>
        <taxon>Helotiales</taxon>
        <taxon>Helotiaceae</taxon>
        <taxon>Hymenoscyphus</taxon>
    </lineage>
</organism>
<dbReference type="AlphaFoldDB" id="A0A9N9KYB4"/>
<accession>A0A9N9KYB4</accession>
<evidence type="ECO:0000313" key="1">
    <source>
        <dbReference type="EMBL" id="CAG8956665.1"/>
    </source>
</evidence>
<name>A0A9N9KYB4_9HELO</name>
<comment type="caution">
    <text evidence="1">The sequence shown here is derived from an EMBL/GenBank/DDBJ whole genome shotgun (WGS) entry which is preliminary data.</text>
</comment>